<reference evidence="1" key="2">
    <citation type="submission" date="2020-02" db="EMBL/GenBank/DDBJ databases">
        <authorList>
            <consortium name="NCBI Pathogen Detection Project"/>
        </authorList>
    </citation>
    <scope>NUCLEOTIDE SEQUENCE</scope>
    <source>
        <strain evidence="1">MA.CK_98/00001034</strain>
    </source>
</reference>
<evidence type="ECO:0000313" key="1">
    <source>
        <dbReference type="EMBL" id="HAG5257486.1"/>
    </source>
</evidence>
<organism evidence="1">
    <name type="scientific">Salmonella enterica</name>
    <name type="common">Salmonella choleraesuis</name>
    <dbReference type="NCBI Taxonomy" id="28901"/>
    <lineage>
        <taxon>Bacteria</taxon>
        <taxon>Pseudomonadati</taxon>
        <taxon>Pseudomonadota</taxon>
        <taxon>Gammaproteobacteria</taxon>
        <taxon>Enterobacterales</taxon>
        <taxon>Enterobacteriaceae</taxon>
        <taxon>Salmonella</taxon>
    </lineage>
</organism>
<accession>A0A764WG09</accession>
<protein>
    <submittedName>
        <fullName evidence="1">Uncharacterized protein</fullName>
    </submittedName>
</protein>
<name>A0A764WG09_SALER</name>
<dbReference type="EMBL" id="DAAYPZ010000010">
    <property type="protein sequence ID" value="HAG5257486.1"/>
    <property type="molecule type" value="Genomic_DNA"/>
</dbReference>
<proteinExistence type="predicted"/>
<dbReference type="AlphaFoldDB" id="A0A764WG09"/>
<comment type="caution">
    <text evidence="1">The sequence shown here is derived from an EMBL/GenBank/DDBJ whole genome shotgun (WGS) entry which is preliminary data.</text>
</comment>
<reference evidence="1" key="1">
    <citation type="journal article" date="2018" name="Genome Biol.">
        <title>SKESA: strategic k-mer extension for scrupulous assemblies.</title>
        <authorList>
            <person name="Souvorov A."/>
            <person name="Agarwala R."/>
            <person name="Lipman D.J."/>
        </authorList>
    </citation>
    <scope>NUCLEOTIDE SEQUENCE</scope>
    <source>
        <strain evidence="1">MA.CK_98/00001034</strain>
    </source>
</reference>
<gene>
    <name evidence="1" type="ORF">G8577_003722</name>
</gene>
<sequence length="103" mass="11594">MKVTIDTCGESLDVVFNRLARMGTDEVFDSRVFSVLGEAIGQIERADDLLKGRIKATRHLVGDRFAMDISLLNEHRNRFSALKAELEDLKVIYEAPAPDEDEV</sequence>